<organism evidence="1 2">
    <name type="scientific">Caerostris extrusa</name>
    <name type="common">Bark spider</name>
    <name type="synonym">Caerostris bankana</name>
    <dbReference type="NCBI Taxonomy" id="172846"/>
    <lineage>
        <taxon>Eukaryota</taxon>
        <taxon>Metazoa</taxon>
        <taxon>Ecdysozoa</taxon>
        <taxon>Arthropoda</taxon>
        <taxon>Chelicerata</taxon>
        <taxon>Arachnida</taxon>
        <taxon>Araneae</taxon>
        <taxon>Araneomorphae</taxon>
        <taxon>Entelegynae</taxon>
        <taxon>Araneoidea</taxon>
        <taxon>Araneidae</taxon>
        <taxon>Caerostris</taxon>
    </lineage>
</organism>
<accession>A0AAV4RV50</accession>
<name>A0AAV4RV50_CAEEX</name>
<keyword evidence="2" id="KW-1185">Reference proteome</keyword>
<dbReference type="EMBL" id="BPLR01008454">
    <property type="protein sequence ID" value="GIY24811.1"/>
    <property type="molecule type" value="Genomic_DNA"/>
</dbReference>
<dbReference type="AlphaFoldDB" id="A0AAV4RV50"/>
<protein>
    <submittedName>
        <fullName evidence="1">Uncharacterized protein</fullName>
    </submittedName>
</protein>
<proteinExistence type="predicted"/>
<dbReference type="Proteomes" id="UP001054945">
    <property type="component" value="Unassembled WGS sequence"/>
</dbReference>
<reference evidence="1 2" key="1">
    <citation type="submission" date="2021-06" db="EMBL/GenBank/DDBJ databases">
        <title>Caerostris extrusa draft genome.</title>
        <authorList>
            <person name="Kono N."/>
            <person name="Arakawa K."/>
        </authorList>
    </citation>
    <scope>NUCLEOTIDE SEQUENCE [LARGE SCALE GENOMIC DNA]</scope>
</reference>
<evidence type="ECO:0000313" key="1">
    <source>
        <dbReference type="EMBL" id="GIY24811.1"/>
    </source>
</evidence>
<gene>
    <name evidence="1" type="ORF">CEXT_495771</name>
</gene>
<sequence>MVVADIPARTSNVIEESKVRDKNVRIIIESFKSTQKIEDYANWTERSFVLNQKVLIDFLGNSHSYMALRIAEKAFII</sequence>
<comment type="caution">
    <text evidence="1">The sequence shown here is derived from an EMBL/GenBank/DDBJ whole genome shotgun (WGS) entry which is preliminary data.</text>
</comment>
<evidence type="ECO:0000313" key="2">
    <source>
        <dbReference type="Proteomes" id="UP001054945"/>
    </source>
</evidence>